<accession>A0A542YFC8</accession>
<dbReference type="SUPFAM" id="SSF55729">
    <property type="entry name" value="Acyl-CoA N-acyltransferases (Nat)"/>
    <property type="match status" value="1"/>
</dbReference>
<evidence type="ECO:0000313" key="4">
    <source>
        <dbReference type="EMBL" id="TQL46791.1"/>
    </source>
</evidence>
<dbReference type="AlphaFoldDB" id="A0A542YFC8"/>
<feature type="domain" description="N-acetyltransferase" evidence="3">
    <location>
        <begin position="13"/>
        <end position="156"/>
    </location>
</feature>
<dbReference type="PROSITE" id="PS51186">
    <property type="entry name" value="GNAT"/>
    <property type="match status" value="1"/>
</dbReference>
<name>A0A542YFC8_9MICO</name>
<reference evidence="4 5" key="1">
    <citation type="submission" date="2019-06" db="EMBL/GenBank/DDBJ databases">
        <title>Sequencing the genomes of 1000 actinobacteria strains.</title>
        <authorList>
            <person name="Klenk H.-P."/>
        </authorList>
    </citation>
    <scope>NUCLEOTIDE SEQUENCE [LARGE SCALE GENOMIC DNA]</scope>
    <source>
        <strain evidence="4 5">DSM 26477</strain>
    </source>
</reference>
<keyword evidence="2" id="KW-0012">Acyltransferase</keyword>
<comment type="caution">
    <text evidence="4">The sequence shown here is derived from an EMBL/GenBank/DDBJ whole genome shotgun (WGS) entry which is preliminary data.</text>
</comment>
<protein>
    <submittedName>
        <fullName evidence="4">Acetyltransferase (GNAT) family protein</fullName>
    </submittedName>
</protein>
<evidence type="ECO:0000313" key="5">
    <source>
        <dbReference type="Proteomes" id="UP000317998"/>
    </source>
</evidence>
<dbReference type="Pfam" id="PF00583">
    <property type="entry name" value="Acetyltransf_1"/>
    <property type="match status" value="1"/>
</dbReference>
<keyword evidence="5" id="KW-1185">Reference proteome</keyword>
<dbReference type="CDD" id="cd04301">
    <property type="entry name" value="NAT_SF"/>
    <property type="match status" value="1"/>
</dbReference>
<dbReference type="Proteomes" id="UP000317998">
    <property type="component" value="Unassembled WGS sequence"/>
</dbReference>
<proteinExistence type="predicted"/>
<sequence>MTASEIEHEIKSVAYDHADSTMLRAAQRAEIAAAYGGEETEPGEPLSAADAALFLVAYDDGIPAGCGGLRILEGGDAEVKRMYVTPSRRGTGVAPDVLHALEAAALELGIARLVLETGDRLKAAIRFYEREGYSRIPNFGAYVDAPFSFCYAKTLLPAS</sequence>
<dbReference type="PANTHER" id="PTHR43877:SF2">
    <property type="entry name" value="AMINOALKYLPHOSPHONATE N-ACETYLTRANSFERASE-RELATED"/>
    <property type="match status" value="1"/>
</dbReference>
<dbReference type="OrthoDB" id="70840at2"/>
<organism evidence="4 5">
    <name type="scientific">Homoserinimonas aerilata</name>
    <dbReference type="NCBI Taxonomy" id="1162970"/>
    <lineage>
        <taxon>Bacteria</taxon>
        <taxon>Bacillati</taxon>
        <taxon>Actinomycetota</taxon>
        <taxon>Actinomycetes</taxon>
        <taxon>Micrococcales</taxon>
        <taxon>Microbacteriaceae</taxon>
        <taxon>Homoserinimonas</taxon>
    </lineage>
</organism>
<evidence type="ECO:0000256" key="2">
    <source>
        <dbReference type="ARBA" id="ARBA00023315"/>
    </source>
</evidence>
<gene>
    <name evidence="4" type="ORF">FB562_2316</name>
</gene>
<evidence type="ECO:0000259" key="3">
    <source>
        <dbReference type="PROSITE" id="PS51186"/>
    </source>
</evidence>
<dbReference type="GO" id="GO:0016747">
    <property type="term" value="F:acyltransferase activity, transferring groups other than amino-acyl groups"/>
    <property type="evidence" value="ECO:0007669"/>
    <property type="project" value="InterPro"/>
</dbReference>
<dbReference type="EMBL" id="VFOM01000002">
    <property type="protein sequence ID" value="TQL46791.1"/>
    <property type="molecule type" value="Genomic_DNA"/>
</dbReference>
<dbReference type="InterPro" id="IPR000182">
    <property type="entry name" value="GNAT_dom"/>
</dbReference>
<dbReference type="Gene3D" id="3.40.630.30">
    <property type="match status" value="1"/>
</dbReference>
<keyword evidence="1 4" id="KW-0808">Transferase</keyword>
<dbReference type="PANTHER" id="PTHR43877">
    <property type="entry name" value="AMINOALKYLPHOSPHONATE N-ACETYLTRANSFERASE-RELATED-RELATED"/>
    <property type="match status" value="1"/>
</dbReference>
<dbReference type="RefSeq" id="WP_141881424.1">
    <property type="nucleotide sequence ID" value="NZ_VFOM01000002.1"/>
</dbReference>
<evidence type="ECO:0000256" key="1">
    <source>
        <dbReference type="ARBA" id="ARBA00022679"/>
    </source>
</evidence>
<dbReference type="InterPro" id="IPR050832">
    <property type="entry name" value="Bact_Acetyltransf"/>
</dbReference>
<dbReference type="InterPro" id="IPR016181">
    <property type="entry name" value="Acyl_CoA_acyltransferase"/>
</dbReference>